<sequence length="249" mass="27599">MANLKNHDRPPEGTNALSSDERSSDEFHAKFPRPRARTISTNPSQSGPEQAAPTARNGAMAWTFLKNFARNPTAVGAIAPSSQGLVETMVEWFDWDNARGVVEYGPGTGVFTEGIKRRLHPDAKFFAIERSPELAEITRKRCPDTLVHEESAAEVARLCQAAGMEQVDAIICGLPWASFPESLQRSILDATLDVLKPGGQFATFAYWQGVVLPAGVRFSRRLRETFSDVHRSPTVWRNLPPAFVYRCTK</sequence>
<gene>
    <name evidence="3" type="ORF">NB063_22275</name>
</gene>
<dbReference type="Proteomes" id="UP001202961">
    <property type="component" value="Unassembled WGS sequence"/>
</dbReference>
<dbReference type="InterPro" id="IPR041698">
    <property type="entry name" value="Methyltransf_25"/>
</dbReference>
<dbReference type="SUPFAM" id="SSF53335">
    <property type="entry name" value="S-adenosyl-L-methionine-dependent methyltransferases"/>
    <property type="match status" value="1"/>
</dbReference>
<reference evidence="3 4" key="1">
    <citation type="journal article" date="2022" name="Syst. Appl. Microbiol.">
        <title>Rhodopirellula aestuarii sp. nov., a novel member of the genus Rhodopirellula isolated from brackish sediments collected in the Tagus River estuary, Portugal.</title>
        <authorList>
            <person name="Vitorino I.R."/>
            <person name="Klimek D."/>
            <person name="Calusinska M."/>
            <person name="Lobo-da-Cunha A."/>
            <person name="Vasconcelos V."/>
            <person name="Lage O.M."/>
        </authorList>
    </citation>
    <scope>NUCLEOTIDE SEQUENCE [LARGE SCALE GENOMIC DNA]</scope>
    <source>
        <strain evidence="3 4">ICT_H3.1</strain>
    </source>
</reference>
<feature type="domain" description="Methyltransferase" evidence="2">
    <location>
        <begin position="101"/>
        <end position="199"/>
    </location>
</feature>
<evidence type="ECO:0000313" key="3">
    <source>
        <dbReference type="EMBL" id="MCM2373349.1"/>
    </source>
</evidence>
<dbReference type="RefSeq" id="WP_250931093.1">
    <property type="nucleotide sequence ID" value="NZ_JAMQBK010000060.1"/>
</dbReference>
<dbReference type="Gene3D" id="3.40.50.150">
    <property type="entry name" value="Vaccinia Virus protein VP39"/>
    <property type="match status" value="1"/>
</dbReference>
<dbReference type="Pfam" id="PF13649">
    <property type="entry name" value="Methyltransf_25"/>
    <property type="match status" value="1"/>
</dbReference>
<proteinExistence type="predicted"/>
<evidence type="ECO:0000259" key="2">
    <source>
        <dbReference type="Pfam" id="PF13649"/>
    </source>
</evidence>
<evidence type="ECO:0000256" key="1">
    <source>
        <dbReference type="SAM" id="MobiDB-lite"/>
    </source>
</evidence>
<dbReference type="EMBL" id="JAMQBK010000060">
    <property type="protein sequence ID" value="MCM2373349.1"/>
    <property type="molecule type" value="Genomic_DNA"/>
</dbReference>
<dbReference type="GO" id="GO:0032259">
    <property type="term" value="P:methylation"/>
    <property type="evidence" value="ECO:0007669"/>
    <property type="project" value="UniProtKB-KW"/>
</dbReference>
<feature type="region of interest" description="Disordered" evidence="1">
    <location>
        <begin position="1"/>
        <end position="55"/>
    </location>
</feature>
<evidence type="ECO:0000313" key="4">
    <source>
        <dbReference type="Proteomes" id="UP001202961"/>
    </source>
</evidence>
<keyword evidence="3" id="KW-0808">Transferase</keyword>
<organism evidence="3 4">
    <name type="scientific">Aporhodopirellula aestuarii</name>
    <dbReference type="NCBI Taxonomy" id="2950107"/>
    <lineage>
        <taxon>Bacteria</taxon>
        <taxon>Pseudomonadati</taxon>
        <taxon>Planctomycetota</taxon>
        <taxon>Planctomycetia</taxon>
        <taxon>Pirellulales</taxon>
        <taxon>Pirellulaceae</taxon>
        <taxon>Aporhodopirellula</taxon>
    </lineage>
</organism>
<dbReference type="InterPro" id="IPR029063">
    <property type="entry name" value="SAM-dependent_MTases_sf"/>
</dbReference>
<keyword evidence="3" id="KW-0489">Methyltransferase</keyword>
<comment type="caution">
    <text evidence="3">The sequence shown here is derived from an EMBL/GenBank/DDBJ whole genome shotgun (WGS) entry which is preliminary data.</text>
</comment>
<keyword evidence="4" id="KW-1185">Reference proteome</keyword>
<protein>
    <submittedName>
        <fullName evidence="3">Methyltransferase domain-containing protein</fullName>
    </submittedName>
</protein>
<feature type="compositionally biased region" description="Polar residues" evidence="1">
    <location>
        <begin position="38"/>
        <end position="48"/>
    </location>
</feature>
<name>A0ABT0U8W7_9BACT</name>
<dbReference type="GO" id="GO:0008168">
    <property type="term" value="F:methyltransferase activity"/>
    <property type="evidence" value="ECO:0007669"/>
    <property type="project" value="UniProtKB-KW"/>
</dbReference>
<dbReference type="CDD" id="cd02440">
    <property type="entry name" value="AdoMet_MTases"/>
    <property type="match status" value="1"/>
</dbReference>
<accession>A0ABT0U8W7</accession>
<feature type="compositionally biased region" description="Basic and acidic residues" evidence="1">
    <location>
        <begin position="19"/>
        <end position="29"/>
    </location>
</feature>
<feature type="compositionally biased region" description="Basic and acidic residues" evidence="1">
    <location>
        <begin position="1"/>
        <end position="11"/>
    </location>
</feature>